<keyword evidence="5" id="KW-1185">Reference proteome</keyword>
<accession>A0A813IC12</accession>
<dbReference type="SUPFAM" id="SSF82199">
    <property type="entry name" value="SET domain"/>
    <property type="match status" value="1"/>
</dbReference>
<comment type="caution">
    <text evidence="3">The sequence shown here is derived from an EMBL/GenBank/DDBJ whole genome shotgun (WGS) entry which is preliminary data.</text>
</comment>
<dbReference type="InterPro" id="IPR001214">
    <property type="entry name" value="SET_dom"/>
</dbReference>
<dbReference type="Gene3D" id="2.170.270.10">
    <property type="entry name" value="SET domain"/>
    <property type="match status" value="1"/>
</dbReference>
<dbReference type="EMBL" id="CAJNNW010006035">
    <property type="protein sequence ID" value="CAE8647966.1"/>
    <property type="molecule type" value="Genomic_DNA"/>
</dbReference>
<proteinExistence type="predicted"/>
<feature type="domain" description="SET" evidence="1">
    <location>
        <begin position="197"/>
        <end position="338"/>
    </location>
</feature>
<dbReference type="Proteomes" id="UP000626109">
    <property type="component" value="Unassembled WGS sequence"/>
</dbReference>
<dbReference type="OrthoDB" id="5560686at2759"/>
<sequence length="348" mass="37393">MALVASSGGHRGAPVDQKPRAARRAHGHLVVCLVALAVCIWQGRYGRLGAFLFPQAQSATDVDAPVSRRSLLQSTGGLSLSLLPAILGSWAPEPANAQILGAALFNPCRCCETDWCVTGCTEQKTGVTTPCDCHEYLEVKASTSNSRSLNKKPWAVPRDASRARLDSVQQGKGEQYSAKDLLWEQTSLPRWRAENGSHLVVRASSFGEAAGKGLFASAALPKWSVLPPYLGKPMGTGDLLKVRATPAMDYVWCAASEEPLLNLTDAQLQAVTEAGAATTFCVDSAKVSQNNPTRFINGAKDLKQCNNINVEICEFGKVAYFRTTRAVPAGAELVTDYGPSYWDDFRGC</sequence>
<evidence type="ECO:0000313" key="2">
    <source>
        <dbReference type="EMBL" id="CAE8640668.1"/>
    </source>
</evidence>
<dbReference type="EMBL" id="CAJNNV010032665">
    <property type="protein sequence ID" value="CAE8640668.1"/>
    <property type="molecule type" value="Genomic_DNA"/>
</dbReference>
<dbReference type="PROSITE" id="PS50280">
    <property type="entry name" value="SET"/>
    <property type="match status" value="1"/>
</dbReference>
<organism evidence="3 4">
    <name type="scientific">Polarella glacialis</name>
    <name type="common">Dinoflagellate</name>
    <dbReference type="NCBI Taxonomy" id="89957"/>
    <lineage>
        <taxon>Eukaryota</taxon>
        <taxon>Sar</taxon>
        <taxon>Alveolata</taxon>
        <taxon>Dinophyceae</taxon>
        <taxon>Suessiales</taxon>
        <taxon>Suessiaceae</taxon>
        <taxon>Polarella</taxon>
    </lineage>
</organism>
<evidence type="ECO:0000313" key="3">
    <source>
        <dbReference type="EMBL" id="CAE8647966.1"/>
    </source>
</evidence>
<protein>
    <recommendedName>
        <fullName evidence="1">SET domain-containing protein</fullName>
    </recommendedName>
</protein>
<dbReference type="Pfam" id="PF00856">
    <property type="entry name" value="SET"/>
    <property type="match status" value="1"/>
</dbReference>
<dbReference type="AlphaFoldDB" id="A0A813IC12"/>
<evidence type="ECO:0000259" key="1">
    <source>
        <dbReference type="PROSITE" id="PS50280"/>
    </source>
</evidence>
<evidence type="ECO:0000313" key="5">
    <source>
        <dbReference type="Proteomes" id="UP000654075"/>
    </source>
</evidence>
<reference evidence="3" key="1">
    <citation type="submission" date="2021-02" db="EMBL/GenBank/DDBJ databases">
        <authorList>
            <person name="Dougan E. K."/>
            <person name="Rhodes N."/>
            <person name="Thang M."/>
            <person name="Chan C."/>
        </authorList>
    </citation>
    <scope>NUCLEOTIDE SEQUENCE</scope>
</reference>
<dbReference type="InterPro" id="IPR046341">
    <property type="entry name" value="SET_dom_sf"/>
</dbReference>
<gene>
    <name evidence="2" type="ORF">PGLA1383_LOCUS55452</name>
    <name evidence="3" type="ORF">PGLA2088_LOCUS6147</name>
</gene>
<name>A0A813IC12_POLGL</name>
<evidence type="ECO:0000313" key="4">
    <source>
        <dbReference type="Proteomes" id="UP000626109"/>
    </source>
</evidence>
<dbReference type="Proteomes" id="UP000654075">
    <property type="component" value="Unassembled WGS sequence"/>
</dbReference>